<gene>
    <name evidence="1" type="ORF">B0H15DRAFT_950483</name>
</gene>
<dbReference type="Proteomes" id="UP001222325">
    <property type="component" value="Unassembled WGS sequence"/>
</dbReference>
<proteinExistence type="predicted"/>
<sequence length="523" mass="58543">MPVASSGSAVNRVPFEIWLQVKNLVRTAESNEWYSVNRAWFEIVMNARYRVLDVADVVGDEVKLRRLSLLKDPGMAKRVRSLSISGFVLQNSLLSNIMGHWIKFPMDRNTLAILNRRLEALDSASVLDAQARLVSEVLSGLSCVSEYSVKWDYREGTQAGEIVHSALQAAILDAAWSTFGANLKKLTVSVRPERFNVVLSSEVQLALLEDLQLELLQVSGGAQALGIHDLFPDYVVSFFARANPHLETLSIQSSSNLDLSCLFHCLPPFKHIRRLLLHIFLDHDVLSDASGLGSFFAHSAQRLRHLSLSLYHAAVSAAERILPTLAMTRAFAPCLETLEVNFGMPHPVLEQTLLRELHDVFRGTRGTLHTLVLEGIALSYTDLQALVAAFADREVGDTLQRVTLSTLTLTAWHIDALAMQLPRISTLGIIFTHLSLYPDGPPEAENDCRAFFEMDLRNREYPHWELRDISIWHRSRSVDTSRWDLVKHCSACIPTISHFFGQPLPENAQTRATSRVLDALPQA</sequence>
<evidence type="ECO:0000313" key="1">
    <source>
        <dbReference type="EMBL" id="KAJ7086371.1"/>
    </source>
</evidence>
<evidence type="ECO:0000313" key="2">
    <source>
        <dbReference type="Proteomes" id="UP001222325"/>
    </source>
</evidence>
<name>A0AAD6XQ54_9AGAR</name>
<dbReference type="AlphaFoldDB" id="A0AAD6XQ54"/>
<reference evidence="1" key="1">
    <citation type="submission" date="2023-03" db="EMBL/GenBank/DDBJ databases">
        <title>Massive genome expansion in bonnet fungi (Mycena s.s.) driven by repeated elements and novel gene families across ecological guilds.</title>
        <authorList>
            <consortium name="Lawrence Berkeley National Laboratory"/>
            <person name="Harder C.B."/>
            <person name="Miyauchi S."/>
            <person name="Viragh M."/>
            <person name="Kuo A."/>
            <person name="Thoen E."/>
            <person name="Andreopoulos B."/>
            <person name="Lu D."/>
            <person name="Skrede I."/>
            <person name="Drula E."/>
            <person name="Henrissat B."/>
            <person name="Morin E."/>
            <person name="Kohler A."/>
            <person name="Barry K."/>
            <person name="LaButti K."/>
            <person name="Morin E."/>
            <person name="Salamov A."/>
            <person name="Lipzen A."/>
            <person name="Mereny Z."/>
            <person name="Hegedus B."/>
            <person name="Baldrian P."/>
            <person name="Stursova M."/>
            <person name="Weitz H."/>
            <person name="Taylor A."/>
            <person name="Grigoriev I.V."/>
            <person name="Nagy L.G."/>
            <person name="Martin F."/>
            <person name="Kauserud H."/>
        </authorList>
    </citation>
    <scope>NUCLEOTIDE SEQUENCE</scope>
    <source>
        <strain evidence="1">CBHHK173m</strain>
    </source>
</reference>
<dbReference type="Gene3D" id="3.80.10.10">
    <property type="entry name" value="Ribonuclease Inhibitor"/>
    <property type="match status" value="1"/>
</dbReference>
<dbReference type="EMBL" id="JARJCN010000031">
    <property type="protein sequence ID" value="KAJ7086371.1"/>
    <property type="molecule type" value="Genomic_DNA"/>
</dbReference>
<dbReference type="InterPro" id="IPR032675">
    <property type="entry name" value="LRR_dom_sf"/>
</dbReference>
<accession>A0AAD6XQ54</accession>
<organism evidence="1 2">
    <name type="scientific">Mycena belliarum</name>
    <dbReference type="NCBI Taxonomy" id="1033014"/>
    <lineage>
        <taxon>Eukaryota</taxon>
        <taxon>Fungi</taxon>
        <taxon>Dikarya</taxon>
        <taxon>Basidiomycota</taxon>
        <taxon>Agaricomycotina</taxon>
        <taxon>Agaricomycetes</taxon>
        <taxon>Agaricomycetidae</taxon>
        <taxon>Agaricales</taxon>
        <taxon>Marasmiineae</taxon>
        <taxon>Mycenaceae</taxon>
        <taxon>Mycena</taxon>
    </lineage>
</organism>
<protein>
    <submittedName>
        <fullName evidence="1">Uncharacterized protein</fullName>
    </submittedName>
</protein>
<keyword evidence="2" id="KW-1185">Reference proteome</keyword>
<comment type="caution">
    <text evidence="1">The sequence shown here is derived from an EMBL/GenBank/DDBJ whole genome shotgun (WGS) entry which is preliminary data.</text>
</comment>
<dbReference type="SUPFAM" id="SSF52047">
    <property type="entry name" value="RNI-like"/>
    <property type="match status" value="1"/>
</dbReference>